<protein>
    <submittedName>
        <fullName evidence="5">Type II secretion system protein</fullName>
    </submittedName>
</protein>
<name>A0A5D4K5I6_9BACI</name>
<evidence type="ECO:0000256" key="1">
    <source>
        <dbReference type="ARBA" id="ARBA00004241"/>
    </source>
</evidence>
<keyword evidence="2" id="KW-0178">Competence</keyword>
<evidence type="ECO:0000313" key="6">
    <source>
        <dbReference type="Proteomes" id="UP000323317"/>
    </source>
</evidence>
<dbReference type="InterPro" id="IPR045584">
    <property type="entry name" value="Pilin-like"/>
</dbReference>
<keyword evidence="4" id="KW-0472">Membrane</keyword>
<evidence type="ECO:0000256" key="3">
    <source>
        <dbReference type="SAM" id="MobiDB-lite"/>
    </source>
</evidence>
<feature type="transmembrane region" description="Helical" evidence="4">
    <location>
        <begin position="12"/>
        <end position="38"/>
    </location>
</feature>
<dbReference type="AlphaFoldDB" id="A0A5D4K5I6"/>
<feature type="compositionally biased region" description="Acidic residues" evidence="3">
    <location>
        <begin position="107"/>
        <end position="117"/>
    </location>
</feature>
<keyword evidence="4" id="KW-1133">Transmembrane helix</keyword>
<dbReference type="GO" id="GO:0030420">
    <property type="term" value="P:establishment of competence for transformation"/>
    <property type="evidence" value="ECO:0007669"/>
    <property type="project" value="UniProtKB-KW"/>
</dbReference>
<dbReference type="SUPFAM" id="SSF54523">
    <property type="entry name" value="Pili subunits"/>
    <property type="match status" value="1"/>
</dbReference>
<sequence length="124" mass="13588">MASFVLDKRGLTLIELLAVVVILGIISSIAVIAVLGVICDTEEEVCEANQLQLEKEYHQDLILNEVEHSDFRFTSYLVKFGEVCPVTGDITYVDGHVECIEHGDSAESGEEEEDDSGDNGVPFL</sequence>
<feature type="region of interest" description="Disordered" evidence="3">
    <location>
        <begin position="102"/>
        <end position="124"/>
    </location>
</feature>
<reference evidence="5 6" key="1">
    <citation type="submission" date="2019-08" db="EMBL/GenBank/DDBJ databases">
        <title>Bacillus genomes from the desert of Cuatro Cienegas, Coahuila.</title>
        <authorList>
            <person name="Olmedo-Alvarez G."/>
        </authorList>
    </citation>
    <scope>NUCLEOTIDE SEQUENCE [LARGE SCALE GENOMIC DNA]</scope>
    <source>
        <strain evidence="5 6">CH40_1T</strain>
    </source>
</reference>
<dbReference type="Pfam" id="PF07963">
    <property type="entry name" value="N_methyl"/>
    <property type="match status" value="1"/>
</dbReference>
<gene>
    <name evidence="5" type="ORF">FZC79_22115</name>
</gene>
<comment type="caution">
    <text evidence="5">The sequence shown here is derived from an EMBL/GenBank/DDBJ whole genome shotgun (WGS) entry which is preliminary data.</text>
</comment>
<dbReference type="Proteomes" id="UP000323317">
    <property type="component" value="Unassembled WGS sequence"/>
</dbReference>
<dbReference type="NCBIfam" id="TIGR02532">
    <property type="entry name" value="IV_pilin_GFxxxE"/>
    <property type="match status" value="1"/>
</dbReference>
<dbReference type="EMBL" id="VTEH01000029">
    <property type="protein sequence ID" value="TYR72637.1"/>
    <property type="molecule type" value="Genomic_DNA"/>
</dbReference>
<keyword evidence="4" id="KW-0812">Transmembrane</keyword>
<accession>A0A5D4K5I6</accession>
<dbReference type="InterPro" id="IPR012902">
    <property type="entry name" value="N_methyl_site"/>
</dbReference>
<evidence type="ECO:0000313" key="5">
    <source>
        <dbReference type="EMBL" id="TYR72637.1"/>
    </source>
</evidence>
<evidence type="ECO:0000256" key="2">
    <source>
        <dbReference type="ARBA" id="ARBA00023287"/>
    </source>
</evidence>
<comment type="subcellular location">
    <subcellularLocation>
        <location evidence="1">Cell surface</location>
    </subcellularLocation>
</comment>
<dbReference type="Gene3D" id="3.30.700.10">
    <property type="entry name" value="Glycoprotein, Type 4 Pilin"/>
    <property type="match status" value="1"/>
</dbReference>
<evidence type="ECO:0000256" key="4">
    <source>
        <dbReference type="SAM" id="Phobius"/>
    </source>
</evidence>
<organism evidence="5 6">
    <name type="scientific">Rossellomorea vietnamensis</name>
    <dbReference type="NCBI Taxonomy" id="218284"/>
    <lineage>
        <taxon>Bacteria</taxon>
        <taxon>Bacillati</taxon>
        <taxon>Bacillota</taxon>
        <taxon>Bacilli</taxon>
        <taxon>Bacillales</taxon>
        <taxon>Bacillaceae</taxon>
        <taxon>Rossellomorea</taxon>
    </lineage>
</organism>
<dbReference type="GO" id="GO:0009986">
    <property type="term" value="C:cell surface"/>
    <property type="evidence" value="ECO:0007669"/>
    <property type="project" value="UniProtKB-SubCell"/>
</dbReference>
<dbReference type="PROSITE" id="PS00409">
    <property type="entry name" value="PROKAR_NTER_METHYL"/>
    <property type="match status" value="1"/>
</dbReference>
<proteinExistence type="predicted"/>